<feature type="binding site" evidence="4">
    <location>
        <position position="87"/>
    </location>
    <ligand>
        <name>ATP</name>
        <dbReference type="ChEBI" id="CHEBI:30616"/>
    </ligand>
</feature>
<proteinExistence type="inferred from homology"/>
<dbReference type="EC" id="6.3.4.18" evidence="4"/>
<dbReference type="AlphaFoldDB" id="A0A9X2KJ93"/>
<feature type="binding site" evidence="4">
    <location>
        <begin position="259"/>
        <end position="260"/>
    </location>
    <ligand>
        <name>ATP</name>
        <dbReference type="ChEBI" id="CHEBI:30616"/>
    </ligand>
</feature>
<dbReference type="GO" id="GO:0006189">
    <property type="term" value="P:'de novo' IMP biosynthetic process"/>
    <property type="evidence" value="ECO:0007669"/>
    <property type="project" value="UniProtKB-UniRule"/>
</dbReference>
<dbReference type="SUPFAM" id="SSF56059">
    <property type="entry name" value="Glutathione synthetase ATP-binding domain-like"/>
    <property type="match status" value="1"/>
</dbReference>
<name>A0A9X2KJ93_9MICC</name>
<dbReference type="GO" id="GO:0005524">
    <property type="term" value="F:ATP binding"/>
    <property type="evidence" value="ECO:0007669"/>
    <property type="project" value="UniProtKB-UniRule"/>
</dbReference>
<dbReference type="GO" id="GO:0005829">
    <property type="term" value="C:cytosol"/>
    <property type="evidence" value="ECO:0007669"/>
    <property type="project" value="TreeGrafter"/>
</dbReference>
<dbReference type="PANTHER" id="PTHR11609:SF5">
    <property type="entry name" value="PHOSPHORIBOSYLAMINOIMIDAZOLE CARBOXYLASE"/>
    <property type="match status" value="1"/>
</dbReference>
<dbReference type="InterPro" id="IPR013815">
    <property type="entry name" value="ATP_grasp_subdomain_1"/>
</dbReference>
<comment type="function">
    <text evidence="4">Catalyzes the ATP-dependent conversion of 5-aminoimidazole ribonucleotide (AIR) and HCO(3)(-) to N5-carboxyaminoimidazole ribonucleotide (N5-CAIR).</text>
</comment>
<dbReference type="GO" id="GO:0004638">
    <property type="term" value="F:phosphoribosylaminoimidazole carboxylase activity"/>
    <property type="evidence" value="ECO:0007669"/>
    <property type="project" value="InterPro"/>
</dbReference>
<sequence length="390" mass="41369">MMAPEASELGLDLRILAESPEVCAAAVVPTAPVGDYRDLDALRRFALGVDVVTFDHEHVPSEHLHALLSEGVNVQPGPAALIHAQDKIEMRRAVERLGLPNPEWAAVRSPEELTEFGERAGWPVVLKTPRGGYDGKGVMIVERKDAAGEAVAEWFEAARAAGVDDGALLAEEKVAFSRELSALVARRPSGEARAWDVVESIQVDSVCDEIIAPAPGLSPETADAAREAALTIARELGVTGVMAAELFEVPGRGPGFVVNELAMRPHNSGHWTMDGSVTSQFEQHLRAVLDLPLGSTERTAEATVMKNYLGGSNPDLFSAYPAAMAAHPGAKVHTYGKGVRPGRKVGHVNVTGPADDVERLRAEAAGAAGIIRDGAPRGAAGDHPWNRSEQ</sequence>
<dbReference type="InterPro" id="IPR011761">
    <property type="entry name" value="ATP-grasp"/>
</dbReference>
<dbReference type="Gene3D" id="3.40.50.20">
    <property type="match status" value="1"/>
</dbReference>
<feature type="binding site" evidence="4">
    <location>
        <position position="127"/>
    </location>
    <ligand>
        <name>ATP</name>
        <dbReference type="ChEBI" id="CHEBI:30616"/>
    </ligand>
</feature>
<dbReference type="InterPro" id="IPR005875">
    <property type="entry name" value="PurK"/>
</dbReference>
<keyword evidence="3 4" id="KW-0067">ATP-binding</keyword>
<reference evidence="7" key="1">
    <citation type="submission" date="2022-06" db="EMBL/GenBank/DDBJ databases">
        <title>Rothia sp. isolated from sandalwood seedling.</title>
        <authorList>
            <person name="Tuikhar N."/>
            <person name="Kirdat K."/>
            <person name="Thorat V."/>
            <person name="Swetha P."/>
            <person name="Padma S."/>
            <person name="Sundararaj R."/>
            <person name="Yadav A."/>
        </authorList>
    </citation>
    <scope>NUCLEOTIDE SEQUENCE</scope>
    <source>
        <strain evidence="7">AR01</strain>
    </source>
</reference>
<comment type="pathway">
    <text evidence="4">Purine metabolism; IMP biosynthesis via de novo pathway; 5-amino-1-(5-phospho-D-ribosyl)imidazole-4-carboxylate from 5-amino-1-(5-phospho-D-ribosyl)imidazole (N5-CAIR route): step 1/2.</text>
</comment>
<keyword evidence="2 4" id="KW-0658">Purine biosynthesis</keyword>
<dbReference type="PANTHER" id="PTHR11609">
    <property type="entry name" value="PURINE BIOSYNTHESIS PROTEIN 6/7, PUR6/7"/>
    <property type="match status" value="1"/>
</dbReference>
<evidence type="ECO:0000256" key="1">
    <source>
        <dbReference type="ARBA" id="ARBA00022741"/>
    </source>
</evidence>
<dbReference type="InterPro" id="IPR016185">
    <property type="entry name" value="PreATP-grasp_dom_sf"/>
</dbReference>
<dbReference type="InterPro" id="IPR054350">
    <property type="entry name" value="PurT/PurK_preATP-grasp"/>
</dbReference>
<dbReference type="Pfam" id="PF22660">
    <property type="entry name" value="RS_preATP-grasp-like"/>
    <property type="match status" value="1"/>
</dbReference>
<dbReference type="PROSITE" id="PS50975">
    <property type="entry name" value="ATP_GRASP"/>
    <property type="match status" value="1"/>
</dbReference>
<dbReference type="Pfam" id="PF17769">
    <property type="entry name" value="PurK_C"/>
    <property type="match status" value="1"/>
</dbReference>
<comment type="caution">
    <text evidence="4">Lacks conserved residue(s) required for the propagation of feature annotation.</text>
</comment>
<dbReference type="InterPro" id="IPR040686">
    <property type="entry name" value="PurK_C"/>
</dbReference>
<dbReference type="GO" id="GO:0046872">
    <property type="term" value="F:metal ion binding"/>
    <property type="evidence" value="ECO:0007669"/>
    <property type="project" value="InterPro"/>
</dbReference>
<evidence type="ECO:0000256" key="4">
    <source>
        <dbReference type="HAMAP-Rule" id="MF_01928"/>
    </source>
</evidence>
<protein>
    <recommendedName>
        <fullName evidence="4">N5-carboxyaminoimidazole ribonucleotide synthase</fullName>
        <shortName evidence="4">N5-CAIR synthase</shortName>
        <ecNumber evidence="4">6.3.4.18</ecNumber>
    </recommendedName>
    <alternativeName>
        <fullName evidence="4">5-(carboxyamino)imidazole ribonucleotide synthetase</fullName>
    </alternativeName>
</protein>
<dbReference type="InterPro" id="IPR003135">
    <property type="entry name" value="ATP-grasp_carboxylate-amine"/>
</dbReference>
<dbReference type="SUPFAM" id="SSF52440">
    <property type="entry name" value="PreATP-grasp domain"/>
    <property type="match status" value="1"/>
</dbReference>
<feature type="region of interest" description="Disordered" evidence="5">
    <location>
        <begin position="371"/>
        <end position="390"/>
    </location>
</feature>
<dbReference type="HAMAP" id="MF_01928">
    <property type="entry name" value="PurK"/>
    <property type="match status" value="1"/>
</dbReference>
<feature type="binding site" evidence="4">
    <location>
        <position position="179"/>
    </location>
    <ligand>
        <name>ATP</name>
        <dbReference type="ChEBI" id="CHEBI:30616"/>
    </ligand>
</feature>
<accession>A0A9X2KJ93</accession>
<evidence type="ECO:0000313" key="7">
    <source>
        <dbReference type="EMBL" id="MCP3427013.1"/>
    </source>
</evidence>
<comment type="subunit">
    <text evidence="4">Homodimer.</text>
</comment>
<dbReference type="GO" id="GO:0034028">
    <property type="term" value="F:5-(carboxyamino)imidazole ribonucleotide synthase activity"/>
    <property type="evidence" value="ECO:0007669"/>
    <property type="project" value="UniProtKB-UniRule"/>
</dbReference>
<evidence type="ECO:0000256" key="2">
    <source>
        <dbReference type="ARBA" id="ARBA00022755"/>
    </source>
</evidence>
<dbReference type="InterPro" id="IPR011054">
    <property type="entry name" value="Rudment_hybrid_motif"/>
</dbReference>
<dbReference type="Gene3D" id="3.30.470.20">
    <property type="entry name" value="ATP-grasp fold, B domain"/>
    <property type="match status" value="1"/>
</dbReference>
<feature type="domain" description="ATP-grasp" evidence="6">
    <location>
        <begin position="91"/>
        <end position="289"/>
    </location>
</feature>
<feature type="binding site" evidence="4">
    <location>
        <begin position="171"/>
        <end position="174"/>
    </location>
    <ligand>
        <name>ATP</name>
        <dbReference type="ChEBI" id="CHEBI:30616"/>
    </ligand>
</feature>
<dbReference type="RefSeq" id="WP_254168568.1">
    <property type="nucleotide sequence ID" value="NZ_JANAFB010000046.1"/>
</dbReference>
<dbReference type="EMBL" id="JANAFB010000046">
    <property type="protein sequence ID" value="MCP3427013.1"/>
    <property type="molecule type" value="Genomic_DNA"/>
</dbReference>
<gene>
    <name evidence="4" type="primary">purK</name>
    <name evidence="7" type="ORF">NBM05_13585</name>
</gene>
<organism evidence="7 8">
    <name type="scientific">Rothia santali</name>
    <dbReference type="NCBI Taxonomy" id="2949643"/>
    <lineage>
        <taxon>Bacteria</taxon>
        <taxon>Bacillati</taxon>
        <taxon>Actinomycetota</taxon>
        <taxon>Actinomycetes</taxon>
        <taxon>Micrococcales</taxon>
        <taxon>Micrococcaceae</taxon>
        <taxon>Rothia</taxon>
    </lineage>
</organism>
<comment type="caution">
    <text evidence="7">The sequence shown here is derived from an EMBL/GenBank/DDBJ whole genome shotgun (WGS) entry which is preliminary data.</text>
</comment>
<dbReference type="Gene3D" id="3.30.1490.20">
    <property type="entry name" value="ATP-grasp fold, A domain"/>
    <property type="match status" value="1"/>
</dbReference>
<keyword evidence="4 7" id="KW-0436">Ligase</keyword>
<evidence type="ECO:0000256" key="5">
    <source>
        <dbReference type="SAM" id="MobiDB-lite"/>
    </source>
</evidence>
<evidence type="ECO:0000313" key="8">
    <source>
        <dbReference type="Proteomes" id="UP001139502"/>
    </source>
</evidence>
<dbReference type="Proteomes" id="UP001139502">
    <property type="component" value="Unassembled WGS sequence"/>
</dbReference>
<dbReference type="NCBIfam" id="NF004680">
    <property type="entry name" value="PRK06019.1-6"/>
    <property type="match status" value="1"/>
</dbReference>
<keyword evidence="1 4" id="KW-0547">Nucleotide-binding</keyword>
<dbReference type="Pfam" id="PF02222">
    <property type="entry name" value="ATP-grasp"/>
    <property type="match status" value="1"/>
</dbReference>
<comment type="catalytic activity">
    <reaction evidence="4">
        <text>5-amino-1-(5-phospho-beta-D-ribosyl)imidazole + hydrogencarbonate + ATP = 5-carboxyamino-1-(5-phospho-D-ribosyl)imidazole + ADP + phosphate + 2 H(+)</text>
        <dbReference type="Rhea" id="RHEA:19317"/>
        <dbReference type="ChEBI" id="CHEBI:15378"/>
        <dbReference type="ChEBI" id="CHEBI:17544"/>
        <dbReference type="ChEBI" id="CHEBI:30616"/>
        <dbReference type="ChEBI" id="CHEBI:43474"/>
        <dbReference type="ChEBI" id="CHEBI:58730"/>
        <dbReference type="ChEBI" id="CHEBI:137981"/>
        <dbReference type="ChEBI" id="CHEBI:456216"/>
        <dbReference type="EC" id="6.3.4.18"/>
    </reaction>
</comment>
<comment type="similarity">
    <text evidence="4">Belongs to the PurK/PurT family.</text>
</comment>
<dbReference type="SUPFAM" id="SSF51246">
    <property type="entry name" value="Rudiment single hybrid motif"/>
    <property type="match status" value="1"/>
</dbReference>
<keyword evidence="8" id="KW-1185">Reference proteome</keyword>
<evidence type="ECO:0000256" key="3">
    <source>
        <dbReference type="ARBA" id="ARBA00022840"/>
    </source>
</evidence>
<evidence type="ECO:0000259" key="6">
    <source>
        <dbReference type="PROSITE" id="PS50975"/>
    </source>
</evidence>
<feature type="compositionally biased region" description="Low complexity" evidence="5">
    <location>
        <begin position="371"/>
        <end position="382"/>
    </location>
</feature>